<dbReference type="Gene3D" id="3.40.190.150">
    <property type="entry name" value="Bordetella uptake gene, domain 1"/>
    <property type="match status" value="1"/>
</dbReference>
<feature type="region of interest" description="Disordered" evidence="2">
    <location>
        <begin position="14"/>
        <end position="45"/>
    </location>
</feature>
<sequence length="191" mass="20204">MRASLPGGKVPFHACDGAGLPDQDTGRSGQGSQAQRKLSFGSSGNGTNDHLSMELLSYMYGISMTHVPYKGTGPALVDLVGKHIDLMAANIVGAGTLVKAGKLRAIAVTTSRRSSLFPDIPTLQELTGKQFDVSAWTGILAPTGTPKAIVSRLNKDICQSLTTDAVKEAMALQGSRHRGRHARALPEIHHH</sequence>
<dbReference type="EMBL" id="QKWJ01000059">
    <property type="protein sequence ID" value="RDK06616.1"/>
    <property type="molecule type" value="Genomic_DNA"/>
</dbReference>
<dbReference type="Proteomes" id="UP000255165">
    <property type="component" value="Unassembled WGS sequence"/>
</dbReference>
<evidence type="ECO:0000313" key="4">
    <source>
        <dbReference type="Proteomes" id="UP000255165"/>
    </source>
</evidence>
<dbReference type="AlphaFoldDB" id="A0A370NLZ1"/>
<dbReference type="PANTHER" id="PTHR42928:SF5">
    <property type="entry name" value="BLR1237 PROTEIN"/>
    <property type="match status" value="1"/>
</dbReference>
<organism evidence="3 4">
    <name type="scientific">Cupriavidus lacunae</name>
    <dbReference type="NCBI Taxonomy" id="2666307"/>
    <lineage>
        <taxon>Bacteria</taxon>
        <taxon>Pseudomonadati</taxon>
        <taxon>Pseudomonadota</taxon>
        <taxon>Betaproteobacteria</taxon>
        <taxon>Burkholderiales</taxon>
        <taxon>Burkholderiaceae</taxon>
        <taxon>Cupriavidus</taxon>
    </lineage>
</organism>
<dbReference type="InterPro" id="IPR042100">
    <property type="entry name" value="Bug_dom1"/>
</dbReference>
<accession>A0A370NLZ1</accession>
<comment type="similarity">
    <text evidence="1">Belongs to the UPF0065 (bug) family.</text>
</comment>
<protein>
    <recommendedName>
        <fullName evidence="5">Tripartite tricarboxylate transporter substrate binding protein</fullName>
    </recommendedName>
</protein>
<gene>
    <name evidence="3" type="ORF">DN412_30715</name>
</gene>
<reference evidence="4" key="1">
    <citation type="submission" date="2018-06" db="EMBL/GenBank/DDBJ databases">
        <authorList>
            <person name="Feng T."/>
            <person name="Jeon C.O."/>
        </authorList>
    </citation>
    <scope>NUCLEOTIDE SEQUENCE [LARGE SCALE GENOMIC DNA]</scope>
    <source>
        <strain evidence="4">S23</strain>
    </source>
</reference>
<name>A0A370NLZ1_9BURK</name>
<dbReference type="Gene3D" id="3.40.190.10">
    <property type="entry name" value="Periplasmic binding protein-like II"/>
    <property type="match status" value="1"/>
</dbReference>
<dbReference type="Pfam" id="PF03401">
    <property type="entry name" value="TctC"/>
    <property type="match status" value="1"/>
</dbReference>
<dbReference type="InterPro" id="IPR005064">
    <property type="entry name" value="BUG"/>
</dbReference>
<evidence type="ECO:0000256" key="1">
    <source>
        <dbReference type="ARBA" id="ARBA00006987"/>
    </source>
</evidence>
<evidence type="ECO:0000313" key="3">
    <source>
        <dbReference type="EMBL" id="RDK06616.1"/>
    </source>
</evidence>
<dbReference type="PANTHER" id="PTHR42928">
    <property type="entry name" value="TRICARBOXYLATE-BINDING PROTEIN"/>
    <property type="match status" value="1"/>
</dbReference>
<evidence type="ECO:0008006" key="5">
    <source>
        <dbReference type="Google" id="ProtNLM"/>
    </source>
</evidence>
<dbReference type="CDD" id="cd07012">
    <property type="entry name" value="PBP2_Bug_TTT"/>
    <property type="match status" value="1"/>
</dbReference>
<evidence type="ECO:0000256" key="2">
    <source>
        <dbReference type="SAM" id="MobiDB-lite"/>
    </source>
</evidence>
<dbReference type="SUPFAM" id="SSF53850">
    <property type="entry name" value="Periplasmic binding protein-like II"/>
    <property type="match status" value="1"/>
</dbReference>
<proteinExistence type="inferred from homology"/>
<feature type="compositionally biased region" description="Polar residues" evidence="2">
    <location>
        <begin position="26"/>
        <end position="45"/>
    </location>
</feature>
<keyword evidence="4" id="KW-1185">Reference proteome</keyword>
<comment type="caution">
    <text evidence="3">The sequence shown here is derived from an EMBL/GenBank/DDBJ whole genome shotgun (WGS) entry which is preliminary data.</text>
</comment>